<dbReference type="AlphaFoldDB" id="A0A0C3PM01"/>
<accession>A0A0C3PM01</accession>
<name>A0A0C3PM01_PISTI</name>
<keyword evidence="2" id="KW-1185">Reference proteome</keyword>
<evidence type="ECO:0000313" key="2">
    <source>
        <dbReference type="Proteomes" id="UP000054217"/>
    </source>
</evidence>
<dbReference type="InParanoid" id="A0A0C3PM01"/>
<protein>
    <submittedName>
        <fullName evidence="1">Uncharacterized protein</fullName>
    </submittedName>
</protein>
<dbReference type="Proteomes" id="UP000054217">
    <property type="component" value="Unassembled WGS sequence"/>
</dbReference>
<organism evidence="1 2">
    <name type="scientific">Pisolithus tinctorius Marx 270</name>
    <dbReference type="NCBI Taxonomy" id="870435"/>
    <lineage>
        <taxon>Eukaryota</taxon>
        <taxon>Fungi</taxon>
        <taxon>Dikarya</taxon>
        <taxon>Basidiomycota</taxon>
        <taxon>Agaricomycotina</taxon>
        <taxon>Agaricomycetes</taxon>
        <taxon>Agaricomycetidae</taxon>
        <taxon>Boletales</taxon>
        <taxon>Sclerodermatineae</taxon>
        <taxon>Pisolithaceae</taxon>
        <taxon>Pisolithus</taxon>
    </lineage>
</organism>
<dbReference type="HOGENOM" id="CLU_2559190_0_0_1"/>
<proteinExistence type="predicted"/>
<evidence type="ECO:0000313" key="1">
    <source>
        <dbReference type="EMBL" id="KIO09801.1"/>
    </source>
</evidence>
<dbReference type="EMBL" id="KN831953">
    <property type="protein sequence ID" value="KIO09801.1"/>
    <property type="molecule type" value="Genomic_DNA"/>
</dbReference>
<reference evidence="1 2" key="1">
    <citation type="submission" date="2014-04" db="EMBL/GenBank/DDBJ databases">
        <authorList>
            <consortium name="DOE Joint Genome Institute"/>
            <person name="Kuo A."/>
            <person name="Kohler A."/>
            <person name="Costa M.D."/>
            <person name="Nagy L.G."/>
            <person name="Floudas D."/>
            <person name="Copeland A."/>
            <person name="Barry K.W."/>
            <person name="Cichocki N."/>
            <person name="Veneault-Fourrey C."/>
            <person name="LaButti K."/>
            <person name="Lindquist E.A."/>
            <person name="Lipzen A."/>
            <person name="Lundell T."/>
            <person name="Morin E."/>
            <person name="Murat C."/>
            <person name="Sun H."/>
            <person name="Tunlid A."/>
            <person name="Henrissat B."/>
            <person name="Grigoriev I.V."/>
            <person name="Hibbett D.S."/>
            <person name="Martin F."/>
            <person name="Nordberg H.P."/>
            <person name="Cantor M.N."/>
            <person name="Hua S.X."/>
        </authorList>
    </citation>
    <scope>NUCLEOTIDE SEQUENCE [LARGE SCALE GENOMIC DNA]</scope>
    <source>
        <strain evidence="1 2">Marx 270</strain>
    </source>
</reference>
<sequence length="82" mass="8898">MSDSSGVTFAFRCHIHSILPGGPRLGLALDTDSPTVPRMAVVVVPPAVSPTQFSFWTPDEDIGDADDDFRIIRADPMGYHVQ</sequence>
<reference evidence="2" key="2">
    <citation type="submission" date="2015-01" db="EMBL/GenBank/DDBJ databases">
        <title>Evolutionary Origins and Diversification of the Mycorrhizal Mutualists.</title>
        <authorList>
            <consortium name="DOE Joint Genome Institute"/>
            <consortium name="Mycorrhizal Genomics Consortium"/>
            <person name="Kohler A."/>
            <person name="Kuo A."/>
            <person name="Nagy L.G."/>
            <person name="Floudas D."/>
            <person name="Copeland A."/>
            <person name="Barry K.W."/>
            <person name="Cichocki N."/>
            <person name="Veneault-Fourrey C."/>
            <person name="LaButti K."/>
            <person name="Lindquist E.A."/>
            <person name="Lipzen A."/>
            <person name="Lundell T."/>
            <person name="Morin E."/>
            <person name="Murat C."/>
            <person name="Riley R."/>
            <person name="Ohm R."/>
            <person name="Sun H."/>
            <person name="Tunlid A."/>
            <person name="Henrissat B."/>
            <person name="Grigoriev I.V."/>
            <person name="Hibbett D.S."/>
            <person name="Martin F."/>
        </authorList>
    </citation>
    <scope>NUCLEOTIDE SEQUENCE [LARGE SCALE GENOMIC DNA]</scope>
    <source>
        <strain evidence="2">Marx 270</strain>
    </source>
</reference>
<gene>
    <name evidence="1" type="ORF">M404DRAFT_21513</name>
</gene>